<dbReference type="RefSeq" id="WP_326928483.1">
    <property type="nucleotide sequence ID" value="NZ_CP123443.1"/>
</dbReference>
<accession>A0ABY8MJS1</accession>
<name>A0ABY8MJS1_9SPIO</name>
<keyword evidence="1" id="KW-0472">Membrane</keyword>
<evidence type="ECO:0000256" key="1">
    <source>
        <dbReference type="SAM" id="Phobius"/>
    </source>
</evidence>
<dbReference type="Proteomes" id="UP001228690">
    <property type="component" value="Chromosome"/>
</dbReference>
<keyword evidence="1" id="KW-1133">Transmembrane helix</keyword>
<evidence type="ECO:0000313" key="2">
    <source>
        <dbReference type="EMBL" id="WGK70274.1"/>
    </source>
</evidence>
<protein>
    <submittedName>
        <fullName evidence="2">Uncharacterized protein</fullName>
    </submittedName>
</protein>
<organism evidence="2 3">
    <name type="scientific">Candidatus Haliotispira prima</name>
    <dbReference type="NCBI Taxonomy" id="3034016"/>
    <lineage>
        <taxon>Bacteria</taxon>
        <taxon>Pseudomonadati</taxon>
        <taxon>Spirochaetota</taxon>
        <taxon>Spirochaetia</taxon>
        <taxon>Spirochaetales</taxon>
        <taxon>Spirochaetaceae</taxon>
        <taxon>Candidatus Haliotispira</taxon>
    </lineage>
</organism>
<proteinExistence type="predicted"/>
<feature type="transmembrane region" description="Helical" evidence="1">
    <location>
        <begin position="6"/>
        <end position="26"/>
    </location>
</feature>
<sequence length="121" mass="13841">MSTSDIISVCALLLNIVVACFAYRQLKGLRKSDLFKVIIDLDRTITERKATLDSISIEIHVLAESNKLNSEDGLRLRLKMVMAEEDYINCLEQLAFIILEKYFTERQAKDQYQIPPSCPIS</sequence>
<gene>
    <name evidence="2" type="ORF">P0082_05285</name>
</gene>
<evidence type="ECO:0000313" key="3">
    <source>
        <dbReference type="Proteomes" id="UP001228690"/>
    </source>
</evidence>
<dbReference type="EMBL" id="CP123443">
    <property type="protein sequence ID" value="WGK70274.1"/>
    <property type="molecule type" value="Genomic_DNA"/>
</dbReference>
<keyword evidence="1" id="KW-0812">Transmembrane</keyword>
<keyword evidence="3" id="KW-1185">Reference proteome</keyword>
<reference evidence="2 3" key="1">
    <citation type="submission" date="2023-04" db="EMBL/GenBank/DDBJ databases">
        <title>Spirochaete genome identified in red abalone sample constitutes a novel genus.</title>
        <authorList>
            <person name="Sharma S.P."/>
            <person name="Purcell C.M."/>
            <person name="Hyde J.R."/>
            <person name="Severin A.J."/>
        </authorList>
    </citation>
    <scope>NUCLEOTIDE SEQUENCE [LARGE SCALE GENOMIC DNA]</scope>
    <source>
        <strain evidence="2 3">SP-2023</strain>
    </source>
</reference>